<reference evidence="9" key="2">
    <citation type="journal article" date="2024" name="Plant">
        <title>Genomic evolution and insights into agronomic trait innovations of Sesamum species.</title>
        <authorList>
            <person name="Miao H."/>
            <person name="Wang L."/>
            <person name="Qu L."/>
            <person name="Liu H."/>
            <person name="Sun Y."/>
            <person name="Le M."/>
            <person name="Wang Q."/>
            <person name="Wei S."/>
            <person name="Zheng Y."/>
            <person name="Lin W."/>
            <person name="Duan Y."/>
            <person name="Cao H."/>
            <person name="Xiong S."/>
            <person name="Wang X."/>
            <person name="Wei L."/>
            <person name="Li C."/>
            <person name="Ma Q."/>
            <person name="Ju M."/>
            <person name="Zhao R."/>
            <person name="Li G."/>
            <person name="Mu C."/>
            <person name="Tian Q."/>
            <person name="Mei H."/>
            <person name="Zhang T."/>
            <person name="Gao T."/>
            <person name="Zhang H."/>
        </authorList>
    </citation>
    <scope>NUCLEOTIDE SEQUENCE</scope>
    <source>
        <strain evidence="9">KEN8</strain>
    </source>
</reference>
<keyword evidence="4 8" id="KW-1133">Transmembrane helix</keyword>
<evidence type="ECO:0000256" key="8">
    <source>
        <dbReference type="SAM" id="Phobius"/>
    </source>
</evidence>
<keyword evidence="6" id="KW-0325">Glycoprotein</keyword>
<dbReference type="GO" id="GO:0016020">
    <property type="term" value="C:membrane"/>
    <property type="evidence" value="ECO:0007669"/>
    <property type="project" value="UniProtKB-SubCell"/>
</dbReference>
<keyword evidence="3" id="KW-0732">Signal</keyword>
<dbReference type="Gene3D" id="3.80.10.10">
    <property type="entry name" value="Ribonuclease Inhibitor"/>
    <property type="match status" value="1"/>
</dbReference>
<dbReference type="PANTHER" id="PTHR48063">
    <property type="entry name" value="LRR RECEPTOR-LIKE KINASE"/>
    <property type="match status" value="1"/>
</dbReference>
<feature type="transmembrane region" description="Helical" evidence="8">
    <location>
        <begin position="130"/>
        <end position="151"/>
    </location>
</feature>
<evidence type="ECO:0000256" key="2">
    <source>
        <dbReference type="ARBA" id="ARBA00022692"/>
    </source>
</evidence>
<accession>A0AAW2SFK1</accession>
<proteinExistence type="predicted"/>
<evidence type="ECO:0000256" key="3">
    <source>
        <dbReference type="ARBA" id="ARBA00022729"/>
    </source>
</evidence>
<reference evidence="9" key="1">
    <citation type="submission" date="2020-06" db="EMBL/GenBank/DDBJ databases">
        <authorList>
            <person name="Li T."/>
            <person name="Hu X."/>
            <person name="Zhang T."/>
            <person name="Song X."/>
            <person name="Zhang H."/>
            <person name="Dai N."/>
            <person name="Sheng W."/>
            <person name="Hou X."/>
            <person name="Wei L."/>
        </authorList>
    </citation>
    <scope>NUCLEOTIDE SEQUENCE</scope>
    <source>
        <strain evidence="9">KEN8</strain>
        <tissue evidence="9">Leaf</tissue>
    </source>
</reference>
<sequence>MFEIGLVIKFHMAEPTKHISIMYSRVIQWELVPIGDMQCDEKSQWRLSHPRSLWTCPYKQTYLEEIPQNSHGLTIPESAYIGNAGLCGRPLNKSCPGDESSYEDPNSRVDGNNVTKGGESEDDRFITEGFYITLGLGFVVGFWGILGTILLNNRFRHAFFKQLDTIGDLVCVRIELNKARLQRHFQNRRERT</sequence>
<organism evidence="9">
    <name type="scientific">Sesamum calycinum</name>
    <dbReference type="NCBI Taxonomy" id="2727403"/>
    <lineage>
        <taxon>Eukaryota</taxon>
        <taxon>Viridiplantae</taxon>
        <taxon>Streptophyta</taxon>
        <taxon>Embryophyta</taxon>
        <taxon>Tracheophyta</taxon>
        <taxon>Spermatophyta</taxon>
        <taxon>Magnoliopsida</taxon>
        <taxon>eudicotyledons</taxon>
        <taxon>Gunneridae</taxon>
        <taxon>Pentapetalae</taxon>
        <taxon>asterids</taxon>
        <taxon>lamiids</taxon>
        <taxon>Lamiales</taxon>
        <taxon>Pedaliaceae</taxon>
        <taxon>Sesamum</taxon>
    </lineage>
</organism>
<comment type="subcellular location">
    <subcellularLocation>
        <location evidence="1">Membrane</location>
        <topology evidence="1">Single-pass type I membrane protein</topology>
    </subcellularLocation>
</comment>
<comment type="caution">
    <text evidence="9">The sequence shown here is derived from an EMBL/GenBank/DDBJ whole genome shotgun (WGS) entry which is preliminary data.</text>
</comment>
<evidence type="ECO:0000313" key="9">
    <source>
        <dbReference type="EMBL" id="KAL0390840.1"/>
    </source>
</evidence>
<protein>
    <submittedName>
        <fullName evidence="9">Uncharacterized protein</fullName>
    </submittedName>
</protein>
<evidence type="ECO:0000256" key="5">
    <source>
        <dbReference type="ARBA" id="ARBA00023136"/>
    </source>
</evidence>
<gene>
    <name evidence="9" type="ORF">Scaly_0441100</name>
</gene>
<dbReference type="EMBL" id="JACGWM010000002">
    <property type="protein sequence ID" value="KAL0390840.1"/>
    <property type="molecule type" value="Genomic_DNA"/>
</dbReference>
<keyword evidence="2 8" id="KW-0812">Transmembrane</keyword>
<dbReference type="InterPro" id="IPR032675">
    <property type="entry name" value="LRR_dom_sf"/>
</dbReference>
<evidence type="ECO:0000256" key="7">
    <source>
        <dbReference type="SAM" id="MobiDB-lite"/>
    </source>
</evidence>
<feature type="region of interest" description="Disordered" evidence="7">
    <location>
        <begin position="96"/>
        <end position="120"/>
    </location>
</feature>
<evidence type="ECO:0000256" key="4">
    <source>
        <dbReference type="ARBA" id="ARBA00022989"/>
    </source>
</evidence>
<dbReference type="InterPro" id="IPR046956">
    <property type="entry name" value="RLP23-like"/>
</dbReference>
<evidence type="ECO:0000256" key="6">
    <source>
        <dbReference type="ARBA" id="ARBA00023180"/>
    </source>
</evidence>
<dbReference type="AlphaFoldDB" id="A0AAW2SFK1"/>
<dbReference type="PANTHER" id="PTHR48063:SF98">
    <property type="entry name" value="LRR RECEPTOR-LIKE SERINE_THREONINE-PROTEIN KINASE FLS2"/>
    <property type="match status" value="1"/>
</dbReference>
<name>A0AAW2SFK1_9LAMI</name>
<evidence type="ECO:0000256" key="1">
    <source>
        <dbReference type="ARBA" id="ARBA00004479"/>
    </source>
</evidence>
<keyword evidence="5 8" id="KW-0472">Membrane</keyword>